<dbReference type="Pfam" id="PF00561">
    <property type="entry name" value="Abhydrolase_1"/>
    <property type="match status" value="1"/>
</dbReference>
<dbReference type="InterPro" id="IPR000073">
    <property type="entry name" value="AB_hydrolase_1"/>
</dbReference>
<dbReference type="EMBL" id="WMEY01000007">
    <property type="protein sequence ID" value="MYL65416.1"/>
    <property type="molecule type" value="Genomic_DNA"/>
</dbReference>
<dbReference type="InterPro" id="IPR029058">
    <property type="entry name" value="AB_hydrolase_fold"/>
</dbReference>
<comment type="caution">
    <text evidence="2">The sequence shown here is derived from an EMBL/GenBank/DDBJ whole genome shotgun (WGS) entry which is preliminary data.</text>
</comment>
<proteinExistence type="predicted"/>
<accession>A0A845F3Z1</accession>
<keyword evidence="2" id="KW-0378">Hydrolase</keyword>
<dbReference type="GO" id="GO:0047372">
    <property type="term" value="F:monoacylglycerol lipase activity"/>
    <property type="evidence" value="ECO:0007669"/>
    <property type="project" value="TreeGrafter"/>
</dbReference>
<reference evidence="2 3" key="1">
    <citation type="submission" date="2019-11" db="EMBL/GenBank/DDBJ databases">
        <title>Genome sequences of 17 halophilic strains isolated from different environments.</title>
        <authorList>
            <person name="Furrow R.E."/>
        </authorList>
    </citation>
    <scope>NUCLEOTIDE SEQUENCE [LARGE SCALE GENOMIC DNA]</scope>
    <source>
        <strain evidence="2 3">22506_14_FS</strain>
    </source>
</reference>
<gene>
    <name evidence="2" type="ORF">GLW07_18820</name>
</gene>
<dbReference type="Proteomes" id="UP000447833">
    <property type="component" value="Unassembled WGS sequence"/>
</dbReference>
<evidence type="ECO:0000259" key="1">
    <source>
        <dbReference type="Pfam" id="PF00561"/>
    </source>
</evidence>
<evidence type="ECO:0000313" key="2">
    <source>
        <dbReference type="EMBL" id="MYL65416.1"/>
    </source>
</evidence>
<dbReference type="Gene3D" id="3.40.50.1820">
    <property type="entry name" value="alpha/beta hydrolase"/>
    <property type="match status" value="1"/>
</dbReference>
<dbReference type="InterPro" id="IPR050266">
    <property type="entry name" value="AB_hydrolase_sf"/>
</dbReference>
<dbReference type="PRINTS" id="PR00412">
    <property type="entry name" value="EPOXHYDRLASE"/>
</dbReference>
<dbReference type="PRINTS" id="PR00111">
    <property type="entry name" value="ABHYDROLASE"/>
</dbReference>
<dbReference type="AlphaFoldDB" id="A0A845F3Z1"/>
<protein>
    <submittedName>
        <fullName evidence="2">Alpha/beta fold hydrolase</fullName>
    </submittedName>
</protein>
<dbReference type="InterPro" id="IPR000639">
    <property type="entry name" value="Epox_hydrolase-like"/>
</dbReference>
<dbReference type="PANTHER" id="PTHR43798">
    <property type="entry name" value="MONOACYLGLYCEROL LIPASE"/>
    <property type="match status" value="1"/>
</dbReference>
<dbReference type="PANTHER" id="PTHR43798:SF33">
    <property type="entry name" value="HYDROLASE, PUTATIVE (AFU_ORTHOLOGUE AFUA_2G14860)-RELATED"/>
    <property type="match status" value="1"/>
</dbReference>
<evidence type="ECO:0000313" key="3">
    <source>
        <dbReference type="Proteomes" id="UP000447833"/>
    </source>
</evidence>
<dbReference type="GO" id="GO:0016020">
    <property type="term" value="C:membrane"/>
    <property type="evidence" value="ECO:0007669"/>
    <property type="project" value="TreeGrafter"/>
</dbReference>
<name>A0A845F3Z1_9BACL</name>
<feature type="domain" description="AB hydrolase-1" evidence="1">
    <location>
        <begin position="33"/>
        <end position="265"/>
    </location>
</feature>
<sequence length="279" mass="32328">MKSVFETRKEKVQLDKVTLSYEYYKHPNQKAQTLVFIHGFLSSSYSFRKLFPLLHDHYSLLSFDLPGFGESEKNCDIHYSLHEYAALTNRLLEKMQISKVVLIGHSMGGQIALRTCIQHPERVEKLILLCSSSYIKSSSLGLRVCSYLPFFPYCLSLSMNAINLRKNFEHLVYDRKLLTQQVIDGYTTSFNEKGFFLALSRLIRDREEDLASTTLNKINFPILLIWGSDDRLVPLRVGERMKKDLPDADLLVFSHTGHLIPEERPLETSKAIRHFLHEK</sequence>
<organism evidence="2 3">
    <name type="scientific">Guptibacillus hwajinpoensis</name>
    <dbReference type="NCBI Taxonomy" id="208199"/>
    <lineage>
        <taxon>Bacteria</taxon>
        <taxon>Bacillati</taxon>
        <taxon>Bacillota</taxon>
        <taxon>Bacilli</taxon>
        <taxon>Bacillales</taxon>
        <taxon>Guptibacillaceae</taxon>
        <taxon>Guptibacillus</taxon>
    </lineage>
</organism>
<dbReference type="SUPFAM" id="SSF53474">
    <property type="entry name" value="alpha/beta-Hydrolases"/>
    <property type="match status" value="1"/>
</dbReference>
<dbReference type="GO" id="GO:0046464">
    <property type="term" value="P:acylglycerol catabolic process"/>
    <property type="evidence" value="ECO:0007669"/>
    <property type="project" value="TreeGrafter"/>
</dbReference>